<keyword evidence="1" id="KW-1185">Reference proteome</keyword>
<protein>
    <submittedName>
        <fullName evidence="2">Uncharacterized protein</fullName>
    </submittedName>
</protein>
<sequence length="43" mass="5234">MRAEYTKWSFKLLSTFGVFLQLIILDIPRDLYRWLTLSKKDVQ</sequence>
<dbReference type="AlphaFoldDB" id="A0AAF3EKN7"/>
<evidence type="ECO:0000313" key="2">
    <source>
        <dbReference type="WBParaSite" id="MBELARI_LOCUS14585"/>
    </source>
</evidence>
<organism evidence="1 2">
    <name type="scientific">Mesorhabditis belari</name>
    <dbReference type="NCBI Taxonomy" id="2138241"/>
    <lineage>
        <taxon>Eukaryota</taxon>
        <taxon>Metazoa</taxon>
        <taxon>Ecdysozoa</taxon>
        <taxon>Nematoda</taxon>
        <taxon>Chromadorea</taxon>
        <taxon>Rhabditida</taxon>
        <taxon>Rhabditina</taxon>
        <taxon>Rhabditomorpha</taxon>
        <taxon>Rhabditoidea</taxon>
        <taxon>Rhabditidae</taxon>
        <taxon>Mesorhabditinae</taxon>
        <taxon>Mesorhabditis</taxon>
    </lineage>
</organism>
<reference evidence="2" key="1">
    <citation type="submission" date="2024-02" db="UniProtKB">
        <authorList>
            <consortium name="WormBaseParasite"/>
        </authorList>
    </citation>
    <scope>IDENTIFICATION</scope>
</reference>
<proteinExistence type="predicted"/>
<dbReference type="Proteomes" id="UP000887575">
    <property type="component" value="Unassembled WGS sequence"/>
</dbReference>
<name>A0AAF3EKN7_9BILA</name>
<accession>A0AAF3EKN7</accession>
<dbReference type="WBParaSite" id="MBELARI_LOCUS14585">
    <property type="protein sequence ID" value="MBELARI_LOCUS14585"/>
    <property type="gene ID" value="MBELARI_LOCUS14585"/>
</dbReference>
<evidence type="ECO:0000313" key="1">
    <source>
        <dbReference type="Proteomes" id="UP000887575"/>
    </source>
</evidence>